<dbReference type="EMBL" id="UOFS01000036">
    <property type="protein sequence ID" value="VAW98169.1"/>
    <property type="molecule type" value="Genomic_DNA"/>
</dbReference>
<accession>A0A3B1AIK0</accession>
<sequence>MINLLSRCTSAIALILGLIPIASATDFSEFKIIAKETIKQVKSGNITDIDKLIAMQSTLLKLGTAASKDYGATNPKAAKMMKLIVAQANGMKRLSLKEIKTQWHNKAFFKGKGIPAALLADKSKTGNYMDVVINPATTYLLLSKYKTTNDKKLLTKVIGELEEVLNNVNMSN</sequence>
<name>A0A3B1AIK0_9ZZZZ</name>
<evidence type="ECO:0000313" key="1">
    <source>
        <dbReference type="EMBL" id="VAW98169.1"/>
    </source>
</evidence>
<reference evidence="1" key="1">
    <citation type="submission" date="2018-06" db="EMBL/GenBank/DDBJ databases">
        <authorList>
            <person name="Zhirakovskaya E."/>
        </authorList>
    </citation>
    <scope>NUCLEOTIDE SEQUENCE</scope>
</reference>
<organism evidence="1">
    <name type="scientific">hydrothermal vent metagenome</name>
    <dbReference type="NCBI Taxonomy" id="652676"/>
    <lineage>
        <taxon>unclassified sequences</taxon>
        <taxon>metagenomes</taxon>
        <taxon>ecological metagenomes</taxon>
    </lineage>
</organism>
<proteinExistence type="predicted"/>
<gene>
    <name evidence="1" type="ORF">MNBD_GAMMA22-1195</name>
</gene>
<protein>
    <submittedName>
        <fullName evidence="1">Uncharacterized protein</fullName>
    </submittedName>
</protein>
<dbReference type="AlphaFoldDB" id="A0A3B1AIK0"/>